<dbReference type="EMBL" id="KF900768">
    <property type="protein sequence ID" value="AIF06384.1"/>
    <property type="molecule type" value="Genomic_DNA"/>
</dbReference>
<evidence type="ECO:0000256" key="3">
    <source>
        <dbReference type="ARBA" id="ARBA00022741"/>
    </source>
</evidence>
<evidence type="ECO:0000256" key="10">
    <source>
        <dbReference type="ARBA" id="ARBA00023125"/>
    </source>
</evidence>
<dbReference type="Gene3D" id="3.40.50.300">
    <property type="entry name" value="P-loop containing nucleotide triphosphate hydrolases"/>
    <property type="match status" value="2"/>
</dbReference>
<name>A0A075GRJ2_9EURY</name>
<evidence type="ECO:0000256" key="1">
    <source>
        <dbReference type="ARBA" id="ARBA00022485"/>
    </source>
</evidence>
<evidence type="ECO:0000256" key="9">
    <source>
        <dbReference type="ARBA" id="ARBA00023014"/>
    </source>
</evidence>
<dbReference type="SMART" id="SM00491">
    <property type="entry name" value="HELICc2"/>
    <property type="match status" value="1"/>
</dbReference>
<dbReference type="GO" id="GO:0003677">
    <property type="term" value="F:DNA binding"/>
    <property type="evidence" value="ECO:0007669"/>
    <property type="project" value="UniProtKB-KW"/>
</dbReference>
<dbReference type="PROSITE" id="PS51193">
    <property type="entry name" value="HELICASE_ATP_BIND_2"/>
    <property type="match status" value="1"/>
</dbReference>
<keyword evidence="10" id="KW-0238">DNA-binding</keyword>
<keyword evidence="6 14" id="KW-0347">Helicase</keyword>
<feature type="domain" description="Helicase ATP-binding" evidence="13">
    <location>
        <begin position="1"/>
        <end position="262"/>
    </location>
</feature>
<dbReference type="SMART" id="SM00488">
    <property type="entry name" value="DEXDc2"/>
    <property type="match status" value="1"/>
</dbReference>
<evidence type="ECO:0000256" key="4">
    <source>
        <dbReference type="ARBA" id="ARBA00022763"/>
    </source>
</evidence>
<protein>
    <submittedName>
        <fullName evidence="14">Putative helicase (XPD)</fullName>
        <ecNumber evidence="14">3.6.4.12</ecNumber>
    </submittedName>
</protein>
<dbReference type="InterPro" id="IPR006554">
    <property type="entry name" value="Helicase-like_DEXD_c2"/>
</dbReference>
<gene>
    <name evidence="14" type="primary">XPD</name>
</gene>
<dbReference type="GO" id="GO:0046872">
    <property type="term" value="F:metal ion binding"/>
    <property type="evidence" value="ECO:0007669"/>
    <property type="project" value="UniProtKB-KW"/>
</dbReference>
<proteinExistence type="predicted"/>
<dbReference type="InterPro" id="IPR006555">
    <property type="entry name" value="ATP-dep_Helicase_C"/>
</dbReference>
<dbReference type="PANTHER" id="PTHR11472:SF34">
    <property type="entry name" value="REGULATOR OF TELOMERE ELONGATION HELICASE 1"/>
    <property type="match status" value="1"/>
</dbReference>
<organism evidence="14">
    <name type="scientific">uncultured marine group II/III euryarchaeote KM3_191_F05</name>
    <dbReference type="NCBI Taxonomy" id="1457962"/>
    <lineage>
        <taxon>Archaea</taxon>
        <taxon>Methanobacteriati</taxon>
        <taxon>Methanobacteriota</taxon>
        <taxon>environmental samples</taxon>
    </lineage>
</organism>
<keyword evidence="5 14" id="KW-0378">Hydrolase</keyword>
<reference evidence="14" key="1">
    <citation type="journal article" date="2014" name="Genome Biol. Evol.">
        <title>Pangenome evidence for extensive interdomain horizontal transfer affecting lineage core and shell genes in uncultured planktonic thaumarchaeota and euryarchaeota.</title>
        <authorList>
            <person name="Deschamps P."/>
            <person name="Zivanovic Y."/>
            <person name="Moreira D."/>
            <person name="Rodriguez-Valera F."/>
            <person name="Lopez-Garcia P."/>
        </authorList>
    </citation>
    <scope>NUCLEOTIDE SEQUENCE</scope>
</reference>
<keyword evidence="1" id="KW-0004">4Fe-4S</keyword>
<dbReference type="EC" id="3.6.4.12" evidence="14"/>
<keyword evidence="12" id="KW-0413">Isomerase</keyword>
<dbReference type="Pfam" id="PF06733">
    <property type="entry name" value="DEAD_2"/>
    <property type="match status" value="1"/>
</dbReference>
<dbReference type="GO" id="GO:0043139">
    <property type="term" value="F:5'-3' DNA helicase activity"/>
    <property type="evidence" value="ECO:0007669"/>
    <property type="project" value="UniProtKB-EC"/>
</dbReference>
<dbReference type="InterPro" id="IPR027417">
    <property type="entry name" value="P-loop_NTPase"/>
</dbReference>
<dbReference type="AlphaFoldDB" id="A0A075GRJ2"/>
<dbReference type="InterPro" id="IPR010614">
    <property type="entry name" value="RAD3-like_helicase_DEAD"/>
</dbReference>
<keyword evidence="8" id="KW-0408">Iron</keyword>
<evidence type="ECO:0000256" key="8">
    <source>
        <dbReference type="ARBA" id="ARBA00023004"/>
    </source>
</evidence>
<keyword evidence="2" id="KW-0479">Metal-binding</keyword>
<keyword evidence="3" id="KW-0547">Nucleotide-binding</keyword>
<evidence type="ECO:0000259" key="13">
    <source>
        <dbReference type="PROSITE" id="PS51193"/>
    </source>
</evidence>
<dbReference type="SUPFAM" id="SSF52540">
    <property type="entry name" value="P-loop containing nucleoside triphosphate hydrolases"/>
    <property type="match status" value="1"/>
</dbReference>
<evidence type="ECO:0000313" key="14">
    <source>
        <dbReference type="EMBL" id="AIF06384.1"/>
    </source>
</evidence>
<keyword evidence="7" id="KW-0067">ATP-binding</keyword>
<dbReference type="PANTHER" id="PTHR11472">
    <property type="entry name" value="DNA REPAIR DEAD HELICASE RAD3/XP-D SUBFAMILY MEMBER"/>
    <property type="match status" value="1"/>
</dbReference>
<dbReference type="GO" id="GO:0005524">
    <property type="term" value="F:ATP binding"/>
    <property type="evidence" value="ECO:0007669"/>
    <property type="project" value="UniProtKB-KW"/>
</dbReference>
<dbReference type="GO" id="GO:0006281">
    <property type="term" value="P:DNA repair"/>
    <property type="evidence" value="ECO:0007669"/>
    <property type="project" value="UniProtKB-KW"/>
</dbReference>
<dbReference type="InterPro" id="IPR014013">
    <property type="entry name" value="Helic_SF1/SF2_ATP-bd_DinG/Rad3"/>
</dbReference>
<evidence type="ECO:0000256" key="7">
    <source>
        <dbReference type="ARBA" id="ARBA00022840"/>
    </source>
</evidence>
<dbReference type="Pfam" id="PF13307">
    <property type="entry name" value="Helicase_C_2"/>
    <property type="match status" value="1"/>
</dbReference>
<sequence length="611" mass="68055">MGRPLFPFPELRKGQDAMLDDCRTAFAGGEHLLAHAPTGLGKTAAALTAAVEVARERGLLVVALTSRQTQHAIFVETLKRIHAQQPLKIVDVISKQDMCPRDDLDESRYGVFQAVCTALVRNNDCRYHAGYRPEFLPQVFDSPLSAADLKALCREEVQCPHRVAMEAAQECDVLVCDYNYLFTPWSEVMWERIQRPLEEVLLIVDEAHNLPDRIRLSASPTLSLQRLREAQREAGRALRPQLSILERLVASLTGHEGEKEIDGGSVTRMLDAALKQKLTDLEGFVKLLERSAQRRLQRGKVARMGDVADFLHHWRFLKEGSDLRLAHGGDKPWQRKLSLRLLDPASISAPVFRAVRGSVLMSGTLKPRGFYRDLLGLDEERSRKATYSSPFPPENRLLLCVDDVSTLYRNRGDPLYRKLAASLTAVAQATPGNVAAFFPSYALRDDVASRLGDHGKTLLLEERGASPAKRTALLGRLQQRNALLLAVMGGIFGEGVDYPDNLLAAVAVIGIPVPPPSLEQKKLEEYFERKFGDGKGRLYAQTYPAVNRVLQAAGRCIRSETDRGVVLLYDNRLGHRPYRRFLPKEVRHCTSSAVPALVRGFNAPRTGNPPS</sequence>
<accession>A0A075GRJ2</accession>
<keyword evidence="11" id="KW-0234">DNA repair</keyword>
<dbReference type="GO" id="GO:0051539">
    <property type="term" value="F:4 iron, 4 sulfur cluster binding"/>
    <property type="evidence" value="ECO:0007669"/>
    <property type="project" value="UniProtKB-KW"/>
</dbReference>
<dbReference type="Gene3D" id="1.10.275.40">
    <property type="match status" value="1"/>
</dbReference>
<dbReference type="Gene3D" id="1.10.30.20">
    <property type="entry name" value="Bacterial XPD DNA helicase, FeS cluster domain"/>
    <property type="match status" value="1"/>
</dbReference>
<dbReference type="InterPro" id="IPR042493">
    <property type="entry name" value="XPD_DNA_FeS"/>
</dbReference>
<dbReference type="GO" id="GO:0016887">
    <property type="term" value="F:ATP hydrolysis activity"/>
    <property type="evidence" value="ECO:0007669"/>
    <property type="project" value="RHEA"/>
</dbReference>
<evidence type="ECO:0000256" key="6">
    <source>
        <dbReference type="ARBA" id="ARBA00022806"/>
    </source>
</evidence>
<evidence type="ECO:0000256" key="2">
    <source>
        <dbReference type="ARBA" id="ARBA00022723"/>
    </source>
</evidence>
<evidence type="ECO:0000256" key="5">
    <source>
        <dbReference type="ARBA" id="ARBA00022801"/>
    </source>
</evidence>
<evidence type="ECO:0000256" key="12">
    <source>
        <dbReference type="ARBA" id="ARBA00023235"/>
    </source>
</evidence>
<dbReference type="InterPro" id="IPR045028">
    <property type="entry name" value="DinG/Rad3-like"/>
</dbReference>
<keyword evidence="4" id="KW-0227">DNA damage</keyword>
<evidence type="ECO:0000256" key="11">
    <source>
        <dbReference type="ARBA" id="ARBA00023204"/>
    </source>
</evidence>
<keyword evidence="9" id="KW-0411">Iron-sulfur</keyword>